<accession>A0A0N8NTR6</accession>
<dbReference type="RefSeq" id="WP_242854311.1">
    <property type="nucleotide sequence ID" value="NZ_LKET01000021.1"/>
</dbReference>
<dbReference type="PATRIC" id="fig|36849.3.peg.864"/>
<dbReference type="EMBL" id="LKET01000021">
    <property type="protein sequence ID" value="KPU45576.1"/>
    <property type="molecule type" value="Genomic_DNA"/>
</dbReference>
<sequence length="460" mass="52987">MMRKMKMADIDKRCIIDDKNLSSEHYFSLLLKESRKLGLLEDSDMTNIQLQCIELLAYKVERYNSGDSSSIRVETAESIMKSNFYTMGVYLKSLQDTGHAVSQIKTSPVSLIYQKGRKLINAKIHAAKHIYRMIQGNKLTTINYAYNATVSHNGVGSFFELYNPEYEAHETIASIDYQICNTITGLAGVEYILKYLENIFLENQFCRNFAAEDIHHLLCGYDEGYKDLLINIFEQVLAAALGCVLANRSVLKLDISGQEVEQLYSELCKDDDNLLIFKIHNAAEKIFKEADISSIPLQRYIKICLPQITATIINAVREDTLDKVFVCPVNPDMRPKVRFSSGAKMRDEDYRKFIGELHECRYSSDKSELIKEKVKSFGDFEDLLLDGKLSQEEMLYVFDILGNGEIAALIKRHPFQTFIQAVDLSEDERVLRIYLKRYFNRLKADRQEHILEVMERLIDN</sequence>
<dbReference type="AlphaFoldDB" id="A0A0N8NTR6"/>
<protein>
    <submittedName>
        <fullName evidence="1">Uncharacterized protein</fullName>
    </submittedName>
</protein>
<keyword evidence="2" id="KW-1185">Reference proteome</keyword>
<dbReference type="Pfam" id="PF19677">
    <property type="entry name" value="DUF6179"/>
    <property type="match status" value="1"/>
</dbReference>
<evidence type="ECO:0000313" key="1">
    <source>
        <dbReference type="EMBL" id="KPU45576.1"/>
    </source>
</evidence>
<reference evidence="1 2" key="1">
    <citation type="submission" date="2015-09" db="EMBL/GenBank/DDBJ databases">
        <title>Genome sequence of Oxobacter pfennigii DSM 3222.</title>
        <authorList>
            <person name="Poehlein A."/>
            <person name="Bengelsdorf F.R."/>
            <person name="Schiel-Bengelsdorf B."/>
            <person name="Duerre P."/>
            <person name="Daniel R."/>
        </authorList>
    </citation>
    <scope>NUCLEOTIDE SEQUENCE [LARGE SCALE GENOMIC DNA]</scope>
    <source>
        <strain evidence="1 2">DSM 3222</strain>
    </source>
</reference>
<comment type="caution">
    <text evidence="1">The sequence shown here is derived from an EMBL/GenBank/DDBJ whole genome shotgun (WGS) entry which is preliminary data.</text>
</comment>
<dbReference type="Proteomes" id="UP000050326">
    <property type="component" value="Unassembled WGS sequence"/>
</dbReference>
<dbReference type="InterPro" id="IPR045751">
    <property type="entry name" value="DUF6179"/>
</dbReference>
<gene>
    <name evidence="1" type="ORF">OXPF_08090</name>
</gene>
<proteinExistence type="predicted"/>
<evidence type="ECO:0000313" key="2">
    <source>
        <dbReference type="Proteomes" id="UP000050326"/>
    </source>
</evidence>
<name>A0A0N8NTR6_9CLOT</name>
<dbReference type="STRING" id="36849.OXPF_08090"/>
<organism evidence="1 2">
    <name type="scientific">Oxobacter pfennigii</name>
    <dbReference type="NCBI Taxonomy" id="36849"/>
    <lineage>
        <taxon>Bacteria</taxon>
        <taxon>Bacillati</taxon>
        <taxon>Bacillota</taxon>
        <taxon>Clostridia</taxon>
        <taxon>Eubacteriales</taxon>
        <taxon>Clostridiaceae</taxon>
        <taxon>Oxobacter</taxon>
    </lineage>
</organism>